<keyword evidence="1" id="KW-0472">Membrane</keyword>
<dbReference type="EMBL" id="JACSQT010000004">
    <property type="protein sequence ID" value="MBD7937532.1"/>
    <property type="molecule type" value="Genomic_DNA"/>
</dbReference>
<evidence type="ECO:0000256" key="1">
    <source>
        <dbReference type="SAM" id="Phobius"/>
    </source>
</evidence>
<dbReference type="Proteomes" id="UP000657931">
    <property type="component" value="Unassembled WGS sequence"/>
</dbReference>
<comment type="caution">
    <text evidence="2">The sequence shown here is derived from an EMBL/GenBank/DDBJ whole genome shotgun (WGS) entry which is preliminary data.</text>
</comment>
<sequence length="66" mass="7979">MLKKSLSFAVTFFLANTIWQIIRSQPISWFENTMVSLLAFLIYLFFEWTGIPFDWNKKSKRIEQKE</sequence>
<keyword evidence="1" id="KW-1133">Transmembrane helix</keyword>
<evidence type="ECO:0008006" key="4">
    <source>
        <dbReference type="Google" id="ProtNLM"/>
    </source>
</evidence>
<proteinExistence type="predicted"/>
<gene>
    <name evidence="2" type="ORF">H9655_10900</name>
</gene>
<name>A0ABR8QPR3_9BACI</name>
<dbReference type="RefSeq" id="WP_191813840.1">
    <property type="nucleotide sequence ID" value="NZ_JACSQT010000004.1"/>
</dbReference>
<evidence type="ECO:0000313" key="2">
    <source>
        <dbReference type="EMBL" id="MBD7937532.1"/>
    </source>
</evidence>
<evidence type="ECO:0000313" key="3">
    <source>
        <dbReference type="Proteomes" id="UP000657931"/>
    </source>
</evidence>
<feature type="transmembrane region" description="Helical" evidence="1">
    <location>
        <begin position="34"/>
        <end position="55"/>
    </location>
</feature>
<protein>
    <recommendedName>
        <fullName evidence="4">Holin</fullName>
    </recommendedName>
</protein>
<organism evidence="2 3">
    <name type="scientific">Cytobacillus stercorigallinarum</name>
    <dbReference type="NCBI Taxonomy" id="2762240"/>
    <lineage>
        <taxon>Bacteria</taxon>
        <taxon>Bacillati</taxon>
        <taxon>Bacillota</taxon>
        <taxon>Bacilli</taxon>
        <taxon>Bacillales</taxon>
        <taxon>Bacillaceae</taxon>
        <taxon>Cytobacillus</taxon>
    </lineage>
</organism>
<accession>A0ABR8QPR3</accession>
<keyword evidence="3" id="KW-1185">Reference proteome</keyword>
<reference evidence="2 3" key="1">
    <citation type="submission" date="2020-08" db="EMBL/GenBank/DDBJ databases">
        <title>A Genomic Blueprint of the Chicken Gut Microbiome.</title>
        <authorList>
            <person name="Gilroy R."/>
            <person name="Ravi A."/>
            <person name="Getino M."/>
            <person name="Pursley I."/>
            <person name="Horton D.L."/>
            <person name="Alikhan N.-F."/>
            <person name="Baker D."/>
            <person name="Gharbi K."/>
            <person name="Hall N."/>
            <person name="Watson M."/>
            <person name="Adriaenssens E.M."/>
            <person name="Foster-Nyarko E."/>
            <person name="Jarju S."/>
            <person name="Secka A."/>
            <person name="Antonio M."/>
            <person name="Oren A."/>
            <person name="Chaudhuri R."/>
            <person name="La Ragione R.M."/>
            <person name="Hildebrand F."/>
            <person name="Pallen M.J."/>
        </authorList>
    </citation>
    <scope>NUCLEOTIDE SEQUENCE [LARGE SCALE GENOMIC DNA]</scope>
    <source>
        <strain evidence="2 3">Sa5YUA1</strain>
    </source>
</reference>
<keyword evidence="1" id="KW-0812">Transmembrane</keyword>